<reference evidence="2" key="1">
    <citation type="submission" date="2020-09" db="EMBL/GenBank/DDBJ databases">
        <title>Whole genome shotgun sequence of Streptomyces cinnamonensis NBRC 15873.</title>
        <authorList>
            <person name="Komaki H."/>
            <person name="Tamura T."/>
        </authorList>
    </citation>
    <scope>NUCLEOTIDE SEQUENCE [LARGE SCALE GENOMIC DNA]</scope>
    <source>
        <strain evidence="2">NBRC 15873</strain>
    </source>
</reference>
<comment type="caution">
    <text evidence="1">The sequence shown here is derived from an EMBL/GenBank/DDBJ whole genome shotgun (WGS) entry which is preliminary data.</text>
</comment>
<protein>
    <recommendedName>
        <fullName evidence="3">TAXI family TRAP transporter solute-binding subunit</fullName>
    </recommendedName>
</protein>
<evidence type="ECO:0000313" key="1">
    <source>
        <dbReference type="EMBL" id="GHI17702.1"/>
    </source>
</evidence>
<sequence>MAAHLPEGGLPGARGRQRFSTFHVPMTTPTAAPVVLDQVPRPPPVFRPPPPRAGKRPGLAHLFTRSGRRRGRAAVTYAGGGSRLRSLVRPDRRDTPKACRAWRIMVYHPPTTPRRPAVDRPSRRAVLGAGLGAVAASLGGCSGASGPVRRLRLATGPEGGPYNAFGKALALAVGASDLPLEIVPVSTAASVNNLRGLDEGSAELALAMADTAEDAVLGRDTFTRPAAVTALARVYVNYTHLVVPADGPVRAVTDLAGRPVAAGATGSGVRVVAQRVLRAAGPADERPLGLAASVAALREGTVDALFWSGGVPTPALAALAGELPLRFLPLDAYVAPLRERHGPVYTAVTLPAGVYGLREPVGTIGVGNYLLARADVDAGVVRGLLRVVFDQWRDLLREVTAGARLEPRFAISTGQVPLHPGAAAYYRSVYG</sequence>
<dbReference type="CDD" id="cd13569">
    <property type="entry name" value="PBP2_TAXI_TRAP_like_1"/>
    <property type="match status" value="1"/>
</dbReference>
<evidence type="ECO:0000313" key="2">
    <source>
        <dbReference type="Proteomes" id="UP000660554"/>
    </source>
</evidence>
<dbReference type="Proteomes" id="UP000660554">
    <property type="component" value="Unassembled WGS sequence"/>
</dbReference>
<dbReference type="EMBL" id="BNDV01000017">
    <property type="protein sequence ID" value="GHI17702.1"/>
    <property type="molecule type" value="Genomic_DNA"/>
</dbReference>
<dbReference type="PANTHER" id="PTHR42941:SF1">
    <property type="entry name" value="SLL1037 PROTEIN"/>
    <property type="match status" value="1"/>
</dbReference>
<dbReference type="NCBIfam" id="TIGR02122">
    <property type="entry name" value="TRAP_TAXI"/>
    <property type="match status" value="1"/>
</dbReference>
<organism evidence="1 2">
    <name type="scientific">Streptomyces virginiae</name>
    <name type="common">Streptomyces cinnamonensis</name>
    <dbReference type="NCBI Taxonomy" id="1961"/>
    <lineage>
        <taxon>Bacteria</taxon>
        <taxon>Bacillati</taxon>
        <taxon>Actinomycetota</taxon>
        <taxon>Actinomycetes</taxon>
        <taxon>Kitasatosporales</taxon>
        <taxon>Streptomycetaceae</taxon>
        <taxon>Streptomyces</taxon>
    </lineage>
</organism>
<dbReference type="PANTHER" id="PTHR42941">
    <property type="entry name" value="SLL1037 PROTEIN"/>
    <property type="match status" value="1"/>
</dbReference>
<proteinExistence type="predicted"/>
<gene>
    <name evidence="1" type="ORF">Scinn_71650</name>
</gene>
<keyword evidence="2" id="KW-1185">Reference proteome</keyword>
<accession>A0ABQ3NYA3</accession>
<dbReference type="SUPFAM" id="SSF53850">
    <property type="entry name" value="Periplasmic binding protein-like II"/>
    <property type="match status" value="1"/>
</dbReference>
<dbReference type="Gene3D" id="3.40.190.10">
    <property type="entry name" value="Periplasmic binding protein-like II"/>
    <property type="match status" value="2"/>
</dbReference>
<dbReference type="Pfam" id="PF16868">
    <property type="entry name" value="NMT1_3"/>
    <property type="match status" value="1"/>
</dbReference>
<dbReference type="InterPro" id="IPR011852">
    <property type="entry name" value="TRAP_TAXI"/>
</dbReference>
<evidence type="ECO:0008006" key="3">
    <source>
        <dbReference type="Google" id="ProtNLM"/>
    </source>
</evidence>
<name>A0ABQ3NYA3_STRVG</name>